<proteinExistence type="predicted"/>
<name>A0A162NIJ0_PHYB8</name>
<dbReference type="RefSeq" id="XP_018292598.1">
    <property type="nucleotide sequence ID" value="XM_018431337.1"/>
</dbReference>
<sequence>MFPSIQMHNTDCHCTRCNNNDQGGSQVLRHTAQCHNKRARFEAEKRSMEVDTEIILTYQSNSVEAMDGQANSPILDAVSMFDNDVFVGNYYNGDESDTTDDNYSDDNGEEDTNEIYVEEFNNEDQF</sequence>
<evidence type="ECO:0000313" key="2">
    <source>
        <dbReference type="EMBL" id="OAD74558.1"/>
    </source>
</evidence>
<dbReference type="VEuPathDB" id="FungiDB:PHYBLDRAFT_144993"/>
<feature type="region of interest" description="Disordered" evidence="1">
    <location>
        <begin position="90"/>
        <end position="126"/>
    </location>
</feature>
<keyword evidence="3" id="KW-1185">Reference proteome</keyword>
<dbReference type="AlphaFoldDB" id="A0A162NIJ0"/>
<organism evidence="2 3">
    <name type="scientific">Phycomyces blakesleeanus (strain ATCC 8743b / DSM 1359 / FGSC 10004 / NBRC 33097 / NRRL 1555)</name>
    <dbReference type="NCBI Taxonomy" id="763407"/>
    <lineage>
        <taxon>Eukaryota</taxon>
        <taxon>Fungi</taxon>
        <taxon>Fungi incertae sedis</taxon>
        <taxon>Mucoromycota</taxon>
        <taxon>Mucoromycotina</taxon>
        <taxon>Mucoromycetes</taxon>
        <taxon>Mucorales</taxon>
        <taxon>Phycomycetaceae</taxon>
        <taxon>Phycomyces</taxon>
    </lineage>
</organism>
<feature type="compositionally biased region" description="Acidic residues" evidence="1">
    <location>
        <begin position="94"/>
        <end position="126"/>
    </location>
</feature>
<dbReference type="InParanoid" id="A0A162NIJ0"/>
<evidence type="ECO:0008006" key="4">
    <source>
        <dbReference type="Google" id="ProtNLM"/>
    </source>
</evidence>
<protein>
    <recommendedName>
        <fullName evidence="4">C2H2-type zinc finger transcription factor</fullName>
    </recommendedName>
</protein>
<reference evidence="3" key="1">
    <citation type="submission" date="2015-06" db="EMBL/GenBank/DDBJ databases">
        <title>Expansion of signal transduction pathways in fungi by whole-genome duplication.</title>
        <authorList>
            <consortium name="DOE Joint Genome Institute"/>
            <person name="Corrochano L.M."/>
            <person name="Kuo A."/>
            <person name="Marcet-Houben M."/>
            <person name="Polaino S."/>
            <person name="Salamov A."/>
            <person name="Villalobos J.M."/>
            <person name="Alvarez M.I."/>
            <person name="Avalos J."/>
            <person name="Benito E.P."/>
            <person name="Benoit I."/>
            <person name="Burger G."/>
            <person name="Camino L.P."/>
            <person name="Canovas D."/>
            <person name="Cerda-Olmedo E."/>
            <person name="Cheng J.-F."/>
            <person name="Dominguez A."/>
            <person name="Elias M."/>
            <person name="Eslava A.P."/>
            <person name="Glaser F."/>
            <person name="Grimwood J."/>
            <person name="Gutierrez G."/>
            <person name="Heitman J."/>
            <person name="Henrissat B."/>
            <person name="Iturriaga E.A."/>
            <person name="Lang B.F."/>
            <person name="Lavin J.L."/>
            <person name="Lee S."/>
            <person name="Li W."/>
            <person name="Lindquist E."/>
            <person name="Lopez-Garcia S."/>
            <person name="Luque E.M."/>
            <person name="Marcos A.T."/>
            <person name="Martin J."/>
            <person name="McCluskey K."/>
            <person name="Medina H.R."/>
            <person name="Miralles-Duran A."/>
            <person name="Miyazaki A."/>
            <person name="Munoz-Torres E."/>
            <person name="Oguiza J.A."/>
            <person name="Ohm R."/>
            <person name="Olmedo M."/>
            <person name="Orejas M."/>
            <person name="Ortiz-Castellanos L."/>
            <person name="Pisabarro A.G."/>
            <person name="Rodriguez-Romero J."/>
            <person name="Ruiz-Herrera J."/>
            <person name="Ruiz-Vazquez R."/>
            <person name="Sanz C."/>
            <person name="Schackwitz W."/>
            <person name="Schmutz J."/>
            <person name="Shahriari M."/>
            <person name="Shelest E."/>
            <person name="Silva-Franco F."/>
            <person name="Soanes D."/>
            <person name="Syed K."/>
            <person name="Tagua V.G."/>
            <person name="Talbot N.J."/>
            <person name="Thon M."/>
            <person name="De vries R.P."/>
            <person name="Wiebenga A."/>
            <person name="Yadav J.S."/>
            <person name="Braun E.L."/>
            <person name="Baker S."/>
            <person name="Garre V."/>
            <person name="Horwitz B."/>
            <person name="Torres-Martinez S."/>
            <person name="Idnurm A."/>
            <person name="Herrera-Estrella A."/>
            <person name="Gabaldon T."/>
            <person name="Grigoriev I.V."/>
        </authorList>
    </citation>
    <scope>NUCLEOTIDE SEQUENCE [LARGE SCALE GENOMIC DNA]</scope>
    <source>
        <strain evidence="3">NRRL 1555(-)</strain>
    </source>
</reference>
<accession>A0A162NIJ0</accession>
<evidence type="ECO:0000313" key="3">
    <source>
        <dbReference type="Proteomes" id="UP000077315"/>
    </source>
</evidence>
<dbReference type="EMBL" id="KV440979">
    <property type="protein sequence ID" value="OAD74558.1"/>
    <property type="molecule type" value="Genomic_DNA"/>
</dbReference>
<dbReference type="Proteomes" id="UP000077315">
    <property type="component" value="Unassembled WGS sequence"/>
</dbReference>
<evidence type="ECO:0000256" key="1">
    <source>
        <dbReference type="SAM" id="MobiDB-lite"/>
    </source>
</evidence>
<dbReference type="GeneID" id="28992243"/>
<gene>
    <name evidence="2" type="ORF">PHYBLDRAFT_144993</name>
</gene>